<feature type="domain" description="Rhodanese" evidence="1">
    <location>
        <begin position="18"/>
        <end position="106"/>
    </location>
</feature>
<evidence type="ECO:0000313" key="3">
    <source>
        <dbReference type="Proteomes" id="UP001595724"/>
    </source>
</evidence>
<dbReference type="InterPro" id="IPR036873">
    <property type="entry name" value="Rhodanese-like_dom_sf"/>
</dbReference>
<dbReference type="Gene3D" id="3.40.250.10">
    <property type="entry name" value="Rhodanese-like domain"/>
    <property type="match status" value="1"/>
</dbReference>
<sequence length="108" mass="11397">MTTAIQDLSPAEAAARVRDGSLSIVDVRPPEERELAAIALPYAVLEGGGLEELLAQPHDLALAFLCHHGGRSAQAAGHFQAHGFANVFNIVGGIDAWAQDVDPSVPRY</sequence>
<gene>
    <name evidence="2" type="ORF">ACFOM9_09230</name>
</gene>
<evidence type="ECO:0000259" key="1">
    <source>
        <dbReference type="PROSITE" id="PS50206"/>
    </source>
</evidence>
<organism evidence="2 3">
    <name type="scientific">Luteimonas notoginsengisoli</name>
    <dbReference type="NCBI Taxonomy" id="1578200"/>
    <lineage>
        <taxon>Bacteria</taxon>
        <taxon>Pseudomonadati</taxon>
        <taxon>Pseudomonadota</taxon>
        <taxon>Gammaproteobacteria</taxon>
        <taxon>Lysobacterales</taxon>
        <taxon>Lysobacteraceae</taxon>
        <taxon>Luteimonas</taxon>
    </lineage>
</organism>
<protein>
    <submittedName>
        <fullName evidence="2">Rhodanese-like domain-containing protein</fullName>
    </submittedName>
</protein>
<dbReference type="SUPFAM" id="SSF52821">
    <property type="entry name" value="Rhodanese/Cell cycle control phosphatase"/>
    <property type="match status" value="1"/>
</dbReference>
<dbReference type="InterPro" id="IPR001763">
    <property type="entry name" value="Rhodanese-like_dom"/>
</dbReference>
<keyword evidence="3" id="KW-1185">Reference proteome</keyword>
<dbReference type="SMART" id="SM00450">
    <property type="entry name" value="RHOD"/>
    <property type="match status" value="1"/>
</dbReference>
<dbReference type="PANTHER" id="PTHR43629:SF2">
    <property type="entry name" value="RHODANESE-LIKE_PPIC DOMAIN-CONTAINING PROTEIN 12, CHLOROPLASTIC"/>
    <property type="match status" value="1"/>
</dbReference>
<proteinExistence type="predicted"/>
<dbReference type="Proteomes" id="UP001595724">
    <property type="component" value="Unassembled WGS sequence"/>
</dbReference>
<dbReference type="PROSITE" id="PS50206">
    <property type="entry name" value="RHODANESE_3"/>
    <property type="match status" value="1"/>
</dbReference>
<dbReference type="Pfam" id="PF00581">
    <property type="entry name" value="Rhodanese"/>
    <property type="match status" value="1"/>
</dbReference>
<comment type="caution">
    <text evidence="2">The sequence shown here is derived from an EMBL/GenBank/DDBJ whole genome shotgun (WGS) entry which is preliminary data.</text>
</comment>
<dbReference type="RefSeq" id="WP_386709364.1">
    <property type="nucleotide sequence ID" value="NZ_JBHRYF010000008.1"/>
</dbReference>
<dbReference type="PANTHER" id="PTHR43629">
    <property type="entry name" value="PEPTIDYL-PROLYL CIS-TRANS ISOMERASE"/>
    <property type="match status" value="1"/>
</dbReference>
<dbReference type="EMBL" id="JBHRYF010000008">
    <property type="protein sequence ID" value="MFC3660246.1"/>
    <property type="molecule type" value="Genomic_DNA"/>
</dbReference>
<reference evidence="3" key="1">
    <citation type="journal article" date="2019" name="Int. J. Syst. Evol. Microbiol.">
        <title>The Global Catalogue of Microorganisms (GCM) 10K type strain sequencing project: providing services to taxonomists for standard genome sequencing and annotation.</title>
        <authorList>
            <consortium name="The Broad Institute Genomics Platform"/>
            <consortium name="The Broad Institute Genome Sequencing Center for Infectious Disease"/>
            <person name="Wu L."/>
            <person name="Ma J."/>
        </authorList>
    </citation>
    <scope>NUCLEOTIDE SEQUENCE [LARGE SCALE GENOMIC DNA]</scope>
    <source>
        <strain evidence="3">KCTC 42211</strain>
    </source>
</reference>
<accession>A0ABV7UTE5</accession>
<evidence type="ECO:0000313" key="2">
    <source>
        <dbReference type="EMBL" id="MFC3660246.1"/>
    </source>
</evidence>
<name>A0ABV7UTE5_9GAMM</name>
<dbReference type="InterPro" id="IPR052204">
    <property type="entry name" value="PpiC/parvulin_rotamase"/>
</dbReference>